<evidence type="ECO:0000313" key="2">
    <source>
        <dbReference type="EMBL" id="GAG20088.1"/>
    </source>
</evidence>
<dbReference type="InterPro" id="IPR036163">
    <property type="entry name" value="HMA_dom_sf"/>
</dbReference>
<comment type="caution">
    <text evidence="2">The sequence shown here is derived from an EMBL/GenBank/DDBJ whole genome shotgun (WGS) entry which is preliminary data.</text>
</comment>
<feature type="non-terminal residue" evidence="2">
    <location>
        <position position="37"/>
    </location>
</feature>
<dbReference type="GO" id="GO:0006825">
    <property type="term" value="P:copper ion transport"/>
    <property type="evidence" value="ECO:0007669"/>
    <property type="project" value="InterPro"/>
</dbReference>
<name>X0W651_9ZZZZ</name>
<gene>
    <name evidence="2" type="ORF">S01H1_47250</name>
</gene>
<dbReference type="Pfam" id="PF00403">
    <property type="entry name" value="HMA"/>
    <property type="match status" value="1"/>
</dbReference>
<dbReference type="PRINTS" id="PR00944">
    <property type="entry name" value="CUEXPORT"/>
</dbReference>
<dbReference type="SUPFAM" id="SSF55008">
    <property type="entry name" value="HMA, heavy metal-associated domain"/>
    <property type="match status" value="1"/>
</dbReference>
<dbReference type="AlphaFoldDB" id="X0W651"/>
<reference evidence="2" key="1">
    <citation type="journal article" date="2014" name="Front. Microbiol.">
        <title>High frequency of phylogenetically diverse reductive dehalogenase-homologous genes in deep subseafloor sedimentary metagenomes.</title>
        <authorList>
            <person name="Kawai M."/>
            <person name="Futagami T."/>
            <person name="Toyoda A."/>
            <person name="Takaki Y."/>
            <person name="Nishi S."/>
            <person name="Hori S."/>
            <person name="Arai W."/>
            <person name="Tsubouchi T."/>
            <person name="Morono Y."/>
            <person name="Uchiyama I."/>
            <person name="Ito T."/>
            <person name="Fujiyama A."/>
            <person name="Inagaki F."/>
            <person name="Takami H."/>
        </authorList>
    </citation>
    <scope>NUCLEOTIDE SEQUENCE</scope>
    <source>
        <strain evidence="2">Expedition CK06-06</strain>
    </source>
</reference>
<dbReference type="InterPro" id="IPR000428">
    <property type="entry name" value="Cu-bd"/>
</dbReference>
<sequence>MSTVSFEVPGISCGHCTHTIQTEVGELEGVKSVEASQ</sequence>
<proteinExistence type="predicted"/>
<protein>
    <recommendedName>
        <fullName evidence="1">HMA domain-containing protein</fullName>
    </recommendedName>
</protein>
<accession>X0W651</accession>
<dbReference type="Gene3D" id="3.30.70.100">
    <property type="match status" value="1"/>
</dbReference>
<dbReference type="InterPro" id="IPR006121">
    <property type="entry name" value="HMA_dom"/>
</dbReference>
<organism evidence="2">
    <name type="scientific">marine sediment metagenome</name>
    <dbReference type="NCBI Taxonomy" id="412755"/>
    <lineage>
        <taxon>unclassified sequences</taxon>
        <taxon>metagenomes</taxon>
        <taxon>ecological metagenomes</taxon>
    </lineage>
</organism>
<dbReference type="EMBL" id="BARS01030288">
    <property type="protein sequence ID" value="GAG20088.1"/>
    <property type="molecule type" value="Genomic_DNA"/>
</dbReference>
<feature type="domain" description="HMA" evidence="1">
    <location>
        <begin position="2"/>
        <end position="37"/>
    </location>
</feature>
<dbReference type="PROSITE" id="PS50846">
    <property type="entry name" value="HMA_2"/>
    <property type="match status" value="1"/>
</dbReference>
<dbReference type="CDD" id="cd00371">
    <property type="entry name" value="HMA"/>
    <property type="match status" value="1"/>
</dbReference>
<dbReference type="GO" id="GO:0005507">
    <property type="term" value="F:copper ion binding"/>
    <property type="evidence" value="ECO:0007669"/>
    <property type="project" value="InterPro"/>
</dbReference>
<evidence type="ECO:0000259" key="1">
    <source>
        <dbReference type="PROSITE" id="PS50846"/>
    </source>
</evidence>